<accession>A0ABT4RJG4</accession>
<comment type="caution">
    <text evidence="2">The sequence shown here is derived from an EMBL/GenBank/DDBJ whole genome shotgun (WGS) entry which is preliminary data.</text>
</comment>
<dbReference type="SUPFAM" id="SSF56059">
    <property type="entry name" value="Glutathione synthetase ATP-binding domain-like"/>
    <property type="match status" value="1"/>
</dbReference>
<reference evidence="2" key="1">
    <citation type="submission" date="2022-10" db="EMBL/GenBank/DDBJ databases">
        <title>The WGS of Solirubrobacter sp. CPCC 204708.</title>
        <authorList>
            <person name="Jiang Z."/>
        </authorList>
    </citation>
    <scope>NUCLEOTIDE SEQUENCE</scope>
    <source>
        <strain evidence="2">CPCC 204708</strain>
    </source>
</reference>
<dbReference type="Pfam" id="PF14403">
    <property type="entry name" value="CP_ATPgrasp_2"/>
    <property type="match status" value="1"/>
</dbReference>
<proteinExistence type="predicted"/>
<protein>
    <submittedName>
        <fullName evidence="2">Circularly permuted type 2 ATP-grasp protein</fullName>
    </submittedName>
</protein>
<dbReference type="PIRSF" id="PIRSF005522">
    <property type="entry name" value="UCP005522"/>
    <property type="match status" value="1"/>
</dbReference>
<dbReference type="Proteomes" id="UP001147700">
    <property type="component" value="Unassembled WGS sequence"/>
</dbReference>
<dbReference type="InterPro" id="IPR051680">
    <property type="entry name" value="ATP-dep_Glu-Cys_Ligase-2"/>
</dbReference>
<evidence type="ECO:0000313" key="2">
    <source>
        <dbReference type="EMBL" id="MDA0138613.1"/>
    </source>
</evidence>
<sequence length="426" mass="46308">MIAEPSAVEPRRALAAAAALRADVARERIVHGAGPDEHLFHVDPVPRAFAVDEWETLSRGMVQRVRALEAFAADAHGGRHAVHAGVVPADVLATSRYLEPALPVPHRYIGFAGPDVVRDGEGRLVVLEDNVRTPTMVLFALALRRLVARHVDGGPDPQALATRVRETLWRMLRAASPAPDPNVAVLGDLGRSALRWELRATAELLGVPLLELDDVRTERDRLIGPDGRAIDVLWRRTSEERLRDDAGELNALGRALLGPIEAGTLAVVNAFGAGIADDKRVFPYVEDVIRFFLCEEPLLRSVPTFDAASTLERAHELVLKPRSGSGGYGVCIGPHATRDQLDEVRAAVERDPGEWIAQEPVALSTHPTVVGGRLEPRHVDLRPFACWDGERHVVLPVAFTRVALERDNLIVNASQGGGGKDTWVPA</sequence>
<name>A0ABT4RJG4_9ACTN</name>
<dbReference type="InterPro" id="IPR016450">
    <property type="entry name" value="UCP005522"/>
</dbReference>
<dbReference type="InterPro" id="IPR025841">
    <property type="entry name" value="CP_ATPgrasp_2"/>
</dbReference>
<gene>
    <name evidence="2" type="ORF">OJ962_14010</name>
</gene>
<evidence type="ECO:0000259" key="1">
    <source>
        <dbReference type="Pfam" id="PF14403"/>
    </source>
</evidence>
<organism evidence="2 3">
    <name type="scientific">Solirubrobacter deserti</name>
    <dbReference type="NCBI Taxonomy" id="2282478"/>
    <lineage>
        <taxon>Bacteria</taxon>
        <taxon>Bacillati</taxon>
        <taxon>Actinomycetota</taxon>
        <taxon>Thermoleophilia</taxon>
        <taxon>Solirubrobacterales</taxon>
        <taxon>Solirubrobacteraceae</taxon>
        <taxon>Solirubrobacter</taxon>
    </lineage>
</organism>
<dbReference type="Gene3D" id="3.30.1490.270">
    <property type="match status" value="1"/>
</dbReference>
<dbReference type="PANTHER" id="PTHR34595">
    <property type="entry name" value="BLR5612 PROTEIN"/>
    <property type="match status" value="1"/>
</dbReference>
<dbReference type="PANTHER" id="PTHR34595:SF7">
    <property type="entry name" value="SLL1039 PROTEIN"/>
    <property type="match status" value="1"/>
</dbReference>
<dbReference type="EMBL" id="JAPCID010000017">
    <property type="protein sequence ID" value="MDA0138613.1"/>
    <property type="molecule type" value="Genomic_DNA"/>
</dbReference>
<evidence type="ECO:0000313" key="3">
    <source>
        <dbReference type="Proteomes" id="UP001147700"/>
    </source>
</evidence>
<keyword evidence="3" id="KW-1185">Reference proteome</keyword>
<dbReference type="RefSeq" id="WP_202955293.1">
    <property type="nucleotide sequence ID" value="NZ_JAPCID010000017.1"/>
</dbReference>
<feature type="domain" description="Circularly permuted ATP-grasp type 2" evidence="1">
    <location>
        <begin position="46"/>
        <end position="403"/>
    </location>
</feature>